<organism evidence="2 3">
    <name type="scientific">Sphingobium fontiphilum</name>
    <dbReference type="NCBI Taxonomy" id="944425"/>
    <lineage>
        <taxon>Bacteria</taxon>
        <taxon>Pseudomonadati</taxon>
        <taxon>Pseudomonadota</taxon>
        <taxon>Alphaproteobacteria</taxon>
        <taxon>Sphingomonadales</taxon>
        <taxon>Sphingomonadaceae</taxon>
        <taxon>Sphingobium</taxon>
    </lineage>
</organism>
<proteinExistence type="predicted"/>
<feature type="region of interest" description="Disordered" evidence="1">
    <location>
        <begin position="61"/>
        <end position="107"/>
    </location>
</feature>
<evidence type="ECO:0000256" key="1">
    <source>
        <dbReference type="SAM" id="MobiDB-lite"/>
    </source>
</evidence>
<protein>
    <submittedName>
        <fullName evidence="2">Uncharacterized protein</fullName>
    </submittedName>
</protein>
<keyword evidence="3" id="KW-1185">Reference proteome</keyword>
<evidence type="ECO:0000313" key="2">
    <source>
        <dbReference type="EMBL" id="MBB3980803.1"/>
    </source>
</evidence>
<dbReference type="Proteomes" id="UP000552757">
    <property type="component" value="Unassembled WGS sequence"/>
</dbReference>
<dbReference type="EMBL" id="JACIEB010000001">
    <property type="protein sequence ID" value="MBB3980803.1"/>
    <property type="molecule type" value="Genomic_DNA"/>
</dbReference>
<evidence type="ECO:0000313" key="3">
    <source>
        <dbReference type="Proteomes" id="UP000552757"/>
    </source>
</evidence>
<gene>
    <name evidence="2" type="ORF">GGR44_000434</name>
</gene>
<name>A0A7W6DJ54_9SPHN</name>
<comment type="caution">
    <text evidence="2">The sequence shown here is derived from an EMBL/GenBank/DDBJ whole genome shotgun (WGS) entry which is preliminary data.</text>
</comment>
<accession>A0A7W6DJ54</accession>
<sequence length="107" mass="11564">MPTTLIERLARHLAAGAGVDWSQRIDRAVGIIALMKTPDQKMSRAGDETHWRAMIDAALRQRAALPGTKDEPPMGAGTDEEGEAALPDDPSPSDDGGGWVQFQQEKQ</sequence>
<dbReference type="AlphaFoldDB" id="A0A7W6DJ54"/>
<reference evidence="2 3" key="1">
    <citation type="submission" date="2020-08" db="EMBL/GenBank/DDBJ databases">
        <title>Genomic Encyclopedia of Type Strains, Phase IV (KMG-IV): sequencing the most valuable type-strain genomes for metagenomic binning, comparative biology and taxonomic classification.</title>
        <authorList>
            <person name="Goeker M."/>
        </authorList>
    </citation>
    <scope>NUCLEOTIDE SEQUENCE [LARGE SCALE GENOMIC DNA]</scope>
    <source>
        <strain evidence="2 3">DSM 29348</strain>
    </source>
</reference>